<name>A0A2G1W257_9BACT</name>
<dbReference type="EMBL" id="NIZW01000019">
    <property type="protein sequence ID" value="PHQ33128.1"/>
    <property type="molecule type" value="Genomic_DNA"/>
</dbReference>
<protein>
    <recommendedName>
        <fullName evidence="2">CHAT domain-containing protein</fullName>
    </recommendedName>
</protein>
<feature type="compositionally biased region" description="Acidic residues" evidence="1">
    <location>
        <begin position="874"/>
        <end position="883"/>
    </location>
</feature>
<accession>A0A2G1W257</accession>
<keyword evidence="4" id="KW-1185">Reference proteome</keyword>
<feature type="domain" description="CHAT" evidence="2">
    <location>
        <begin position="1010"/>
        <end position="1318"/>
    </location>
</feature>
<evidence type="ECO:0000313" key="3">
    <source>
        <dbReference type="EMBL" id="PHQ33128.1"/>
    </source>
</evidence>
<dbReference type="Proteomes" id="UP000225740">
    <property type="component" value="Unassembled WGS sequence"/>
</dbReference>
<reference evidence="3 4" key="1">
    <citation type="submission" date="2017-06" db="EMBL/GenBank/DDBJ databases">
        <title>Description of Rhodopirellula bahusiensis sp. nov.</title>
        <authorList>
            <person name="Kizina J."/>
            <person name="Harder J."/>
        </authorList>
    </citation>
    <scope>NUCLEOTIDE SEQUENCE [LARGE SCALE GENOMIC DNA]</scope>
    <source>
        <strain evidence="3 4">SWK21</strain>
    </source>
</reference>
<comment type="caution">
    <text evidence="3">The sequence shown here is derived from an EMBL/GenBank/DDBJ whole genome shotgun (WGS) entry which is preliminary data.</text>
</comment>
<evidence type="ECO:0000259" key="2">
    <source>
        <dbReference type="Pfam" id="PF12770"/>
    </source>
</evidence>
<evidence type="ECO:0000256" key="1">
    <source>
        <dbReference type="SAM" id="MobiDB-lite"/>
    </source>
</evidence>
<dbReference type="Pfam" id="PF12770">
    <property type="entry name" value="CHAT"/>
    <property type="match status" value="1"/>
</dbReference>
<organism evidence="3 4">
    <name type="scientific">Rhodopirellula bahusiensis</name>
    <dbReference type="NCBI Taxonomy" id="2014065"/>
    <lineage>
        <taxon>Bacteria</taxon>
        <taxon>Pseudomonadati</taxon>
        <taxon>Planctomycetota</taxon>
        <taxon>Planctomycetia</taxon>
        <taxon>Pirellulales</taxon>
        <taxon>Pirellulaceae</taxon>
        <taxon>Rhodopirellula</taxon>
    </lineage>
</organism>
<sequence>MVWAKSMTLREKLALFALVEGWFTHMPKDAEPPELILPPRLSRREQSTFEVLHQYFWGVDRYMGLGRAEREKREIDLADHVRELRTLPTVLRPADAELIEVRLSLSRLRCLKETEGGVSQEEMQRTVAAAASKAWPLSRLWNLFNFAIDWPLEAKSVGSFSQQLALFDHPNQVAELISERVENCSHCRQILRAMTTTIVERHPDFDKRGFTEPVASIAQRIADGFERCGGRSPFDRFYHRDCLEMAECCYRRSLRRDLSLRSAEMKAAVVQKAGRLHRLLYRDHAVASLTVAANAAGDQETADQLRNTLLSRVGEGLLRIDTETLASLVSDAANRGHRKHVIQGLAVFAKTVPDPPAMVSAADFEGRWEAIEAHMADTVYGGLAQAEAHSLLRNHWHSLQSAEGALRNVRQLFWSNHRLQTRELYARTLLKCAELSLVIGKPRDAHRRSVGVLTACNEGADAINLFPGLAETLLEGIAVHAESQVAWGHLSQAFELLDRASEIRQSFEARDYAFRDVTHFKLARAEAVVSAVDGDVTRVKDVYQRLSNWNSEKQRSGVGTSRLFHLETLLSVTHSSELAWAASRPGGQVSSENPDNAADAVLQRYEAIESEARVLVDDGHRAFRFLYHRVMSLKSRMLQRCGRHQEAINLVHRIADYEDTLDEGEWHLVAQDTSVIRTLAMSKALEASGEPRTSREFAEMAVQCLEPVEWEVPVDLSLETLGWASELSFREWRLAGKIERLHDAMRFSKRLIDHGMHTRTRDINPSLRVRVQQTLKAAFDLRVEACYDVDRHTDESVIDQAFFASELARNRLLLDNLTILPPPRPGSVPEELLRELDQAKINVITSEAVWASEDPETNWGAHPVSSSPGSADPVEADSEVENAVDDRPKSSLDPSSMVAESHRYARLLRKVQRHDPDYSATDPIRPATLEDARDLLRNDRTALVQYHVTPRDAFALLVSKTGDARMIKLPDASGSFLEDHFERWSRRFGNPFGTITDRESWQRLGEAIDDSLRSLSEAFIEPVAPHLGGHDHVILVPHVQLHAYPLAAAFCSGSVRLGDLFEVSMLPSVSIGKRILDRQGGVGSETLILSARFQSHASAKFERYAVQSRMGAESMDLSKLSLSEISQASEHARYWHFIGHGHWEGSNPLSSTLRSDSRNRWADLSELYSRLCLPSAEVVTLSACETAMKMPNQVDEFVSFPSAFLYAGAKNVVGSLWKVSDAATTLLMDRFYHYIGNGRSVAGALRLSQRWLRGLDDDGGEALRSGAELSRHLEQVFRPMARREAEYERLRQELKVELASTAAPFDNPASWAAFGCFGLGWRSPGSPKANSR</sequence>
<gene>
    <name evidence="3" type="ORF">CEE69_21955</name>
</gene>
<feature type="region of interest" description="Disordered" evidence="1">
    <location>
        <begin position="852"/>
        <end position="896"/>
    </location>
</feature>
<evidence type="ECO:0000313" key="4">
    <source>
        <dbReference type="Proteomes" id="UP000225740"/>
    </source>
</evidence>
<dbReference type="InterPro" id="IPR024983">
    <property type="entry name" value="CHAT_dom"/>
</dbReference>
<proteinExistence type="predicted"/>